<accession>A0A060Y2E5</accession>
<feature type="compositionally biased region" description="Basic residues" evidence="1">
    <location>
        <begin position="1"/>
        <end position="21"/>
    </location>
</feature>
<keyword evidence="2" id="KW-1133">Transmembrane helix</keyword>
<dbReference type="AlphaFoldDB" id="A0A060Y2E5"/>
<dbReference type="PaxDb" id="8022-A0A060Y2E5"/>
<organism evidence="3 4">
    <name type="scientific">Oncorhynchus mykiss</name>
    <name type="common">Rainbow trout</name>
    <name type="synonym">Salmo gairdneri</name>
    <dbReference type="NCBI Taxonomy" id="8022"/>
    <lineage>
        <taxon>Eukaryota</taxon>
        <taxon>Metazoa</taxon>
        <taxon>Chordata</taxon>
        <taxon>Craniata</taxon>
        <taxon>Vertebrata</taxon>
        <taxon>Euteleostomi</taxon>
        <taxon>Actinopterygii</taxon>
        <taxon>Neopterygii</taxon>
        <taxon>Teleostei</taxon>
        <taxon>Protacanthopterygii</taxon>
        <taxon>Salmoniformes</taxon>
        <taxon>Salmonidae</taxon>
        <taxon>Salmoninae</taxon>
        <taxon>Oncorhynchus</taxon>
    </lineage>
</organism>
<reference evidence="3" key="2">
    <citation type="submission" date="2014-03" db="EMBL/GenBank/DDBJ databases">
        <authorList>
            <person name="Genoscope - CEA"/>
        </authorList>
    </citation>
    <scope>NUCLEOTIDE SEQUENCE</scope>
</reference>
<protein>
    <submittedName>
        <fullName evidence="3">Uncharacterized protein</fullName>
    </submittedName>
</protein>
<feature type="compositionally biased region" description="Basic and acidic residues" evidence="1">
    <location>
        <begin position="43"/>
        <end position="54"/>
    </location>
</feature>
<name>A0A060Y2E5_ONCMY</name>
<evidence type="ECO:0000256" key="1">
    <source>
        <dbReference type="SAM" id="MobiDB-lite"/>
    </source>
</evidence>
<proteinExistence type="predicted"/>
<reference evidence="3" key="1">
    <citation type="journal article" date="2014" name="Nat. Commun.">
        <title>The rainbow trout genome provides novel insights into evolution after whole-genome duplication in vertebrates.</title>
        <authorList>
            <person name="Berthelot C."/>
            <person name="Brunet F."/>
            <person name="Chalopin D."/>
            <person name="Juanchich A."/>
            <person name="Bernard M."/>
            <person name="Noel B."/>
            <person name="Bento P."/>
            <person name="Da Silva C."/>
            <person name="Labadie K."/>
            <person name="Alberti A."/>
            <person name="Aury J.M."/>
            <person name="Louis A."/>
            <person name="Dehais P."/>
            <person name="Bardou P."/>
            <person name="Montfort J."/>
            <person name="Klopp C."/>
            <person name="Cabau C."/>
            <person name="Gaspin C."/>
            <person name="Thorgaard G.H."/>
            <person name="Boussaha M."/>
            <person name="Quillet E."/>
            <person name="Guyomard R."/>
            <person name="Galiana D."/>
            <person name="Bobe J."/>
            <person name="Volff J.N."/>
            <person name="Genet C."/>
            <person name="Wincker P."/>
            <person name="Jaillon O."/>
            <person name="Roest Crollius H."/>
            <person name="Guiguen Y."/>
        </authorList>
    </citation>
    <scope>NUCLEOTIDE SEQUENCE [LARGE SCALE GENOMIC DNA]</scope>
</reference>
<feature type="compositionally biased region" description="Low complexity" evidence="1">
    <location>
        <begin position="58"/>
        <end position="81"/>
    </location>
</feature>
<evidence type="ECO:0000313" key="4">
    <source>
        <dbReference type="Proteomes" id="UP000193380"/>
    </source>
</evidence>
<keyword evidence="2" id="KW-0812">Transmembrane</keyword>
<feature type="region of interest" description="Disordered" evidence="1">
    <location>
        <begin position="1"/>
        <end position="99"/>
    </location>
</feature>
<gene>
    <name evidence="3" type="ORF">GSONMT00054137001</name>
</gene>
<keyword evidence="2" id="KW-0472">Membrane</keyword>
<evidence type="ECO:0000256" key="2">
    <source>
        <dbReference type="SAM" id="Phobius"/>
    </source>
</evidence>
<feature type="compositionally biased region" description="Low complexity" evidence="1">
    <location>
        <begin position="23"/>
        <end position="35"/>
    </location>
</feature>
<feature type="transmembrane region" description="Helical" evidence="2">
    <location>
        <begin position="130"/>
        <end position="149"/>
    </location>
</feature>
<evidence type="ECO:0000313" key="3">
    <source>
        <dbReference type="EMBL" id="CDQ85677.1"/>
    </source>
</evidence>
<dbReference type="EMBL" id="FR906908">
    <property type="protein sequence ID" value="CDQ85677.1"/>
    <property type="molecule type" value="Genomic_DNA"/>
</dbReference>
<sequence length="173" mass="18248">MNRKPNKPPKKPNKLSKKPKPHPATTTTTTTTTTTSLPVSTTPRRDPDPIRTTEKLQPATEPATSTTTSTGATATTKSPAAIEPLIPRTTPENELVLVPKGVQAAPASPGTEGQGGGKEVAGRGALKSSLVAVVVVGLAILTLALAVVGRKAMESFDRRHYTRLELNDLHYEV</sequence>
<dbReference type="STRING" id="8022.A0A060Y2E5"/>
<dbReference type="Proteomes" id="UP000193380">
    <property type="component" value="Unassembled WGS sequence"/>
</dbReference>